<dbReference type="PANTHER" id="PTHR42756:SF2">
    <property type="entry name" value="MARR FAMILY REGULATORY PROTEIN"/>
    <property type="match status" value="1"/>
</dbReference>
<protein>
    <submittedName>
        <fullName evidence="5">MarR family transcriptional regulator</fullName>
    </submittedName>
</protein>
<dbReference type="RefSeq" id="WP_041900583.1">
    <property type="nucleotide sequence ID" value="NZ_CP010086.2"/>
</dbReference>
<dbReference type="Proteomes" id="UP000031866">
    <property type="component" value="Chromosome"/>
</dbReference>
<gene>
    <name evidence="5" type="ORF">LF65_05598</name>
</gene>
<evidence type="ECO:0000256" key="3">
    <source>
        <dbReference type="ARBA" id="ARBA00023163"/>
    </source>
</evidence>
<proteinExistence type="predicted"/>
<dbReference type="AlphaFoldDB" id="A0A0B5QMN4"/>
<evidence type="ECO:0000256" key="1">
    <source>
        <dbReference type="ARBA" id="ARBA00023015"/>
    </source>
</evidence>
<evidence type="ECO:0000313" key="6">
    <source>
        <dbReference type="Proteomes" id="UP000031866"/>
    </source>
</evidence>
<feature type="domain" description="HTH marR-type" evidence="4">
    <location>
        <begin position="2"/>
        <end position="137"/>
    </location>
</feature>
<dbReference type="GO" id="GO:0003677">
    <property type="term" value="F:DNA binding"/>
    <property type="evidence" value="ECO:0007669"/>
    <property type="project" value="UniProtKB-KW"/>
</dbReference>
<dbReference type="OrthoDB" id="795750at2"/>
<dbReference type="Gene3D" id="1.10.10.10">
    <property type="entry name" value="Winged helix-like DNA-binding domain superfamily/Winged helix DNA-binding domain"/>
    <property type="match status" value="1"/>
</dbReference>
<accession>A0A0B5QMN4</accession>
<evidence type="ECO:0000256" key="2">
    <source>
        <dbReference type="ARBA" id="ARBA00023125"/>
    </source>
</evidence>
<dbReference type="EMBL" id="CP010086">
    <property type="protein sequence ID" value="AJH02106.1"/>
    <property type="molecule type" value="Genomic_DNA"/>
</dbReference>
<reference evidence="6" key="1">
    <citation type="submission" date="2014-12" db="EMBL/GenBank/DDBJ databases">
        <title>Genome sequence of Clostridium beijerinckii strain 59B.</title>
        <authorList>
            <person name="Little G.T."/>
            <person name="Minton N.P."/>
        </authorList>
    </citation>
    <scope>NUCLEOTIDE SEQUENCE [LARGE SCALE GENOMIC DNA]</scope>
    <source>
        <strain evidence="6">59B</strain>
    </source>
</reference>
<name>A0A0B5QMN4_CLOBE</name>
<evidence type="ECO:0000313" key="5">
    <source>
        <dbReference type="EMBL" id="AJH02106.1"/>
    </source>
</evidence>
<dbReference type="Pfam" id="PF12802">
    <property type="entry name" value="MarR_2"/>
    <property type="match status" value="1"/>
</dbReference>
<sequence length="147" mass="17114">MNVESMNLIMVTSKIFRYKQMYLEKTLKKYGLSSGSSPYLFNLERNEGISQNGLSKELGNDKAMSARTIARLIGLGYVYREQDEKDSRSYKLYLTDKAKKVLPKIHEELQMLMNSITEDVSEAEMLITMQSLRKILVNIRRLKEFED</sequence>
<organism evidence="5 6">
    <name type="scientific">Clostridium beijerinckii</name>
    <name type="common">Clostridium MP</name>
    <dbReference type="NCBI Taxonomy" id="1520"/>
    <lineage>
        <taxon>Bacteria</taxon>
        <taxon>Bacillati</taxon>
        <taxon>Bacillota</taxon>
        <taxon>Clostridia</taxon>
        <taxon>Eubacteriales</taxon>
        <taxon>Clostridiaceae</taxon>
        <taxon>Clostridium</taxon>
    </lineage>
</organism>
<dbReference type="PANTHER" id="PTHR42756">
    <property type="entry name" value="TRANSCRIPTIONAL REGULATOR, MARR"/>
    <property type="match status" value="1"/>
</dbReference>
<keyword evidence="3" id="KW-0804">Transcription</keyword>
<dbReference type="InterPro" id="IPR036388">
    <property type="entry name" value="WH-like_DNA-bd_sf"/>
</dbReference>
<dbReference type="GO" id="GO:0003700">
    <property type="term" value="F:DNA-binding transcription factor activity"/>
    <property type="evidence" value="ECO:0007669"/>
    <property type="project" value="InterPro"/>
</dbReference>
<dbReference type="KEGG" id="cbei:LF65_05598"/>
<dbReference type="STRING" id="1520.LF65_05598"/>
<dbReference type="InterPro" id="IPR000835">
    <property type="entry name" value="HTH_MarR-typ"/>
</dbReference>
<dbReference type="SMART" id="SM00347">
    <property type="entry name" value="HTH_MARR"/>
    <property type="match status" value="1"/>
</dbReference>
<evidence type="ECO:0000259" key="4">
    <source>
        <dbReference type="PROSITE" id="PS50995"/>
    </source>
</evidence>
<keyword evidence="1" id="KW-0805">Transcription regulation</keyword>
<dbReference type="InterPro" id="IPR036390">
    <property type="entry name" value="WH_DNA-bd_sf"/>
</dbReference>
<dbReference type="PROSITE" id="PS50995">
    <property type="entry name" value="HTH_MARR_2"/>
    <property type="match status" value="1"/>
</dbReference>
<keyword evidence="2" id="KW-0238">DNA-binding</keyword>
<dbReference type="SUPFAM" id="SSF46785">
    <property type="entry name" value="Winged helix' DNA-binding domain"/>
    <property type="match status" value="1"/>
</dbReference>